<reference evidence="4 5" key="1">
    <citation type="submission" date="2020-12" db="EMBL/GenBank/DDBJ databases">
        <title>FDA dAtabase for Regulatory Grade micrObial Sequences (FDA-ARGOS): Supporting development and validation of Infectious Disease Dx tests.</title>
        <authorList>
            <person name="Kerrigan L."/>
            <person name="Long C."/>
            <person name="Tallon L."/>
            <person name="Sadzewicz L."/>
            <person name="Zhao X."/>
            <person name="Boylan J."/>
            <person name="Ott S."/>
            <person name="Bowen H."/>
            <person name="Vavikolanu K."/>
            <person name="Mehta A."/>
            <person name="Aluvathingal J."/>
            <person name="Nadendla S."/>
            <person name="Yan Y."/>
            <person name="Sichtig H."/>
        </authorList>
    </citation>
    <scope>NUCLEOTIDE SEQUENCE [LARGE SCALE GENOMIC DNA]</scope>
    <source>
        <strain evidence="4 5">FDAARGOS_1031</strain>
    </source>
</reference>
<evidence type="ECO:0000259" key="3">
    <source>
        <dbReference type="Pfam" id="PF00535"/>
    </source>
</evidence>
<name>A0A7T7ZWY7_9FLAO</name>
<dbReference type="GeneID" id="93131397"/>
<evidence type="ECO:0000313" key="5">
    <source>
        <dbReference type="Proteomes" id="UP000595426"/>
    </source>
</evidence>
<accession>A0A7T7ZWY7</accession>
<sequence length="329" mass="38790">MNNPFVSVIVPIYNVQEYIVKCVNSLLEQTCENMEYIFVDDYSTDNSFKILSEIVSRSEVAKYKIQLIRHKQNKGVATARNTGLSLAKGKYIASIDPDDWIDPDMLKQMYNLAEDRNADIVWCDYYNEYKDRHDYISQKCEETPLAGLEGMFTSRMLGGMCNKLILRDLFIRHQIRFPDGLNICEDLRVCVQLFYYAERVAHIEKAFYHYVKYRQDSISVSHITTPKLNIEWMENIKGIENFIEEKGLAEMRENIAFLKLVSKQNLLLSGNSINDFILWKNVFPESNAYIVKLNLLFRHRIITWAIMRNVWIIPRLWIQAKRIRHNIFS</sequence>
<gene>
    <name evidence="4" type="ORF">I6H88_11180</name>
</gene>
<dbReference type="Pfam" id="PF00535">
    <property type="entry name" value="Glycos_transf_2"/>
    <property type="match status" value="1"/>
</dbReference>
<keyword evidence="1" id="KW-0328">Glycosyltransferase</keyword>
<dbReference type="RefSeq" id="WP_034869287.1">
    <property type="nucleotide sequence ID" value="NZ_CBCSDR010000007.1"/>
</dbReference>
<dbReference type="InterPro" id="IPR029044">
    <property type="entry name" value="Nucleotide-diphossugar_trans"/>
</dbReference>
<dbReference type="InterPro" id="IPR001173">
    <property type="entry name" value="Glyco_trans_2-like"/>
</dbReference>
<dbReference type="OrthoDB" id="396512at2"/>
<evidence type="ECO:0000313" key="4">
    <source>
        <dbReference type="EMBL" id="QQN57025.1"/>
    </source>
</evidence>
<keyword evidence="2 4" id="KW-0808">Transferase</keyword>
<dbReference type="Proteomes" id="UP000595426">
    <property type="component" value="Chromosome"/>
</dbReference>
<dbReference type="GO" id="GO:0016758">
    <property type="term" value="F:hexosyltransferase activity"/>
    <property type="evidence" value="ECO:0007669"/>
    <property type="project" value="UniProtKB-ARBA"/>
</dbReference>
<dbReference type="PANTHER" id="PTHR22916">
    <property type="entry name" value="GLYCOSYLTRANSFERASE"/>
    <property type="match status" value="1"/>
</dbReference>
<proteinExistence type="predicted"/>
<organism evidence="4 5">
    <name type="scientific">Elizabethkingia bruuniana</name>
    <dbReference type="NCBI Taxonomy" id="1756149"/>
    <lineage>
        <taxon>Bacteria</taxon>
        <taxon>Pseudomonadati</taxon>
        <taxon>Bacteroidota</taxon>
        <taxon>Flavobacteriia</taxon>
        <taxon>Flavobacteriales</taxon>
        <taxon>Weeksellaceae</taxon>
        <taxon>Elizabethkingia</taxon>
    </lineage>
</organism>
<dbReference type="CDD" id="cd00761">
    <property type="entry name" value="Glyco_tranf_GTA_type"/>
    <property type="match status" value="1"/>
</dbReference>
<dbReference type="AlphaFoldDB" id="A0A7T7ZWY7"/>
<dbReference type="Gene3D" id="3.90.550.10">
    <property type="entry name" value="Spore Coat Polysaccharide Biosynthesis Protein SpsA, Chain A"/>
    <property type="match status" value="1"/>
</dbReference>
<evidence type="ECO:0000256" key="2">
    <source>
        <dbReference type="ARBA" id="ARBA00022679"/>
    </source>
</evidence>
<keyword evidence="5" id="KW-1185">Reference proteome</keyword>
<evidence type="ECO:0000256" key="1">
    <source>
        <dbReference type="ARBA" id="ARBA00022676"/>
    </source>
</evidence>
<dbReference type="KEGG" id="egm:AYC65_00690"/>
<feature type="domain" description="Glycosyltransferase 2-like" evidence="3">
    <location>
        <begin position="7"/>
        <end position="141"/>
    </location>
</feature>
<protein>
    <submittedName>
        <fullName evidence="4">Glycosyltransferase family 2 protein</fullName>
    </submittedName>
</protein>
<dbReference type="SUPFAM" id="SSF53448">
    <property type="entry name" value="Nucleotide-diphospho-sugar transferases"/>
    <property type="match status" value="1"/>
</dbReference>
<dbReference type="EMBL" id="CP067018">
    <property type="protein sequence ID" value="QQN57025.1"/>
    <property type="molecule type" value="Genomic_DNA"/>
</dbReference>
<dbReference type="PANTHER" id="PTHR22916:SF51">
    <property type="entry name" value="GLYCOSYLTRANSFERASE EPSH-RELATED"/>
    <property type="match status" value="1"/>
</dbReference>